<comment type="caution">
    <text evidence="3">The sequence shown here is derived from an EMBL/GenBank/DDBJ whole genome shotgun (WGS) entry which is preliminary data.</text>
</comment>
<comment type="subcellular location">
    <subcellularLocation>
        <location evidence="1">Cell envelope</location>
    </subcellularLocation>
</comment>
<gene>
    <name evidence="3" type="ORF">IDH41_03350</name>
</gene>
<evidence type="ECO:0000313" key="4">
    <source>
        <dbReference type="Proteomes" id="UP000632125"/>
    </source>
</evidence>
<sequence>MSNAPHHSNRCLSGKRISLVFIATLLLALQAAAFLLMEPERASALPDNALLAAAAFDPHEQVGHGSHSSHGNGADGGLGTGELLFYAVRTAYYFALTFAAGLMLWSAALPAGAEEAQRKLAARWSLAAARGLLLAVLLFVFVHLNELLKGYDGANSREWLRLLTETSTGRVWLVLILLALLGFAALRLHDAFKAAWALALPAAESFNGHVHALPDNTLPIVLDFIHLACSAVWAGGLMLLLLFWRADRKEAGRFAETFAKAAWLTILLLAASGVGMTALLLPSWRYLLYTDWGLMLLAKSLLVVLVTVTGYLLRRRAKRHELPRGGLLKLDGILMGLIIVIASVFTYVSPIPDTEPLSYHKMGDKLHYTLEISPNGPGPNRVSLKVWLPEQLGAPSSVQLRLRADRYPEKEAVEVPLLSDQSGGELAFPGFKETAYYADKVDLYARGAWTAELVIVDKAGGVAKQSIPFRND</sequence>
<keyword evidence="4" id="KW-1185">Reference proteome</keyword>
<keyword evidence="2" id="KW-1133">Transmembrane helix</keyword>
<feature type="transmembrane region" description="Helical" evidence="2">
    <location>
        <begin position="292"/>
        <end position="314"/>
    </location>
</feature>
<dbReference type="PANTHER" id="PTHR34820:SF4">
    <property type="entry name" value="INNER MEMBRANE PROTEIN YEBZ"/>
    <property type="match status" value="1"/>
</dbReference>
<dbReference type="EMBL" id="JACXIY010000003">
    <property type="protein sequence ID" value="MBD2867600.1"/>
    <property type="molecule type" value="Genomic_DNA"/>
</dbReference>
<keyword evidence="2" id="KW-0472">Membrane</keyword>
<dbReference type="GO" id="GO:0005886">
    <property type="term" value="C:plasma membrane"/>
    <property type="evidence" value="ECO:0007669"/>
    <property type="project" value="UniProtKB-SubCell"/>
</dbReference>
<proteinExistence type="predicted"/>
<accession>A0A927CHG2</accession>
<dbReference type="AlphaFoldDB" id="A0A927CHG2"/>
<organism evidence="3 4">
    <name type="scientific">Paenibacillus arenilitoris</name>
    <dbReference type="NCBI Taxonomy" id="2772299"/>
    <lineage>
        <taxon>Bacteria</taxon>
        <taxon>Bacillati</taxon>
        <taxon>Bacillota</taxon>
        <taxon>Bacilli</taxon>
        <taxon>Bacillales</taxon>
        <taxon>Paenibacillaceae</taxon>
        <taxon>Paenibacillus</taxon>
    </lineage>
</organism>
<dbReference type="GO" id="GO:0006825">
    <property type="term" value="P:copper ion transport"/>
    <property type="evidence" value="ECO:0007669"/>
    <property type="project" value="InterPro"/>
</dbReference>
<reference evidence="3" key="1">
    <citation type="submission" date="2020-09" db="EMBL/GenBank/DDBJ databases">
        <title>A novel bacterium of genus Paenibacillus, isolated from South China Sea.</title>
        <authorList>
            <person name="Huang H."/>
            <person name="Mo K."/>
            <person name="Hu Y."/>
        </authorList>
    </citation>
    <scope>NUCLEOTIDE SEQUENCE</scope>
    <source>
        <strain evidence="3">IB182493</strain>
    </source>
</reference>
<keyword evidence="2" id="KW-0812">Transmembrane</keyword>
<dbReference type="InterPro" id="IPR032694">
    <property type="entry name" value="CopC/D"/>
</dbReference>
<feature type="transmembrane region" description="Helical" evidence="2">
    <location>
        <begin position="326"/>
        <end position="348"/>
    </location>
</feature>
<evidence type="ECO:0000313" key="3">
    <source>
        <dbReference type="EMBL" id="MBD2867600.1"/>
    </source>
</evidence>
<feature type="transmembrane region" description="Helical" evidence="2">
    <location>
        <begin position="169"/>
        <end position="188"/>
    </location>
</feature>
<feature type="transmembrane region" description="Helical" evidence="2">
    <location>
        <begin position="124"/>
        <end position="144"/>
    </location>
</feature>
<dbReference type="PANTHER" id="PTHR34820">
    <property type="entry name" value="INNER MEMBRANE PROTEIN YEBZ"/>
    <property type="match status" value="1"/>
</dbReference>
<feature type="transmembrane region" description="Helical" evidence="2">
    <location>
        <begin position="91"/>
        <end position="112"/>
    </location>
</feature>
<dbReference type="RefSeq" id="WP_190858285.1">
    <property type="nucleotide sequence ID" value="NZ_JACXIY010000003.1"/>
</dbReference>
<evidence type="ECO:0000256" key="2">
    <source>
        <dbReference type="SAM" id="Phobius"/>
    </source>
</evidence>
<feature type="transmembrane region" description="Helical" evidence="2">
    <location>
        <begin position="224"/>
        <end position="246"/>
    </location>
</feature>
<dbReference type="Proteomes" id="UP000632125">
    <property type="component" value="Unassembled WGS sequence"/>
</dbReference>
<protein>
    <submittedName>
        <fullName evidence="3">Copper resistance protein CopC</fullName>
    </submittedName>
</protein>
<feature type="transmembrane region" description="Helical" evidence="2">
    <location>
        <begin position="258"/>
        <end position="280"/>
    </location>
</feature>
<name>A0A927CHG2_9BACL</name>
<evidence type="ECO:0000256" key="1">
    <source>
        <dbReference type="ARBA" id="ARBA00004196"/>
    </source>
</evidence>